<comment type="caution">
    <text evidence="5">The sequence shown here is derived from an EMBL/GenBank/DDBJ whole genome shotgun (WGS) entry which is preliminary data.</text>
</comment>
<dbReference type="AlphaFoldDB" id="A0A511VCJ9"/>
<dbReference type="PROSITE" id="PS51736">
    <property type="entry name" value="RECOMBINASES_3"/>
    <property type="match status" value="1"/>
</dbReference>
<evidence type="ECO:0000313" key="6">
    <source>
        <dbReference type="Proteomes" id="UP000321157"/>
    </source>
</evidence>
<dbReference type="PANTHER" id="PTHR30461:SF2">
    <property type="entry name" value="SERINE RECOMBINASE PINE-RELATED"/>
    <property type="match status" value="1"/>
</dbReference>
<dbReference type="RefSeq" id="WP_146812261.1">
    <property type="nucleotide sequence ID" value="NZ_BJXX01000206.1"/>
</dbReference>
<feature type="coiled-coil region" evidence="3">
    <location>
        <begin position="385"/>
        <end position="422"/>
    </location>
</feature>
<dbReference type="CDD" id="cd00338">
    <property type="entry name" value="Ser_Recombinase"/>
    <property type="match status" value="1"/>
</dbReference>
<name>A0A511VCJ9_9BACL</name>
<evidence type="ECO:0000313" key="5">
    <source>
        <dbReference type="EMBL" id="GEN36627.1"/>
    </source>
</evidence>
<dbReference type="EMBL" id="BJXX01000206">
    <property type="protein sequence ID" value="GEN36627.1"/>
    <property type="molecule type" value="Genomic_DNA"/>
</dbReference>
<proteinExistence type="predicted"/>
<dbReference type="Gene3D" id="3.40.50.1390">
    <property type="entry name" value="Resolvase, N-terminal catalytic domain"/>
    <property type="match status" value="1"/>
</dbReference>
<evidence type="ECO:0000256" key="3">
    <source>
        <dbReference type="SAM" id="Coils"/>
    </source>
</evidence>
<keyword evidence="2" id="KW-0233">DNA recombination</keyword>
<dbReference type="Pfam" id="PF00239">
    <property type="entry name" value="Resolvase"/>
    <property type="match status" value="1"/>
</dbReference>
<feature type="domain" description="Resolvase/invertase-type recombinase catalytic" evidence="4">
    <location>
        <begin position="9"/>
        <end position="156"/>
    </location>
</feature>
<dbReference type="InterPro" id="IPR036162">
    <property type="entry name" value="Resolvase-like_N_sf"/>
</dbReference>
<dbReference type="SMART" id="SM00857">
    <property type="entry name" value="Resolvase"/>
    <property type="match status" value="1"/>
</dbReference>
<dbReference type="InterPro" id="IPR050639">
    <property type="entry name" value="SSR_resolvase"/>
</dbReference>
<organism evidence="5 6">
    <name type="scientific">Aneurinibacillus danicus</name>
    <dbReference type="NCBI Taxonomy" id="267746"/>
    <lineage>
        <taxon>Bacteria</taxon>
        <taxon>Bacillati</taxon>
        <taxon>Bacillota</taxon>
        <taxon>Bacilli</taxon>
        <taxon>Bacillales</taxon>
        <taxon>Paenibacillaceae</taxon>
        <taxon>Aneurinibacillus group</taxon>
        <taxon>Aneurinibacillus</taxon>
    </lineage>
</organism>
<evidence type="ECO:0000256" key="2">
    <source>
        <dbReference type="ARBA" id="ARBA00023172"/>
    </source>
</evidence>
<dbReference type="Proteomes" id="UP000321157">
    <property type="component" value="Unassembled WGS sequence"/>
</dbReference>
<dbReference type="GO" id="GO:0000150">
    <property type="term" value="F:DNA strand exchange activity"/>
    <property type="evidence" value="ECO:0007669"/>
    <property type="project" value="InterPro"/>
</dbReference>
<dbReference type="OrthoDB" id="65783at2"/>
<keyword evidence="6" id="KW-1185">Reference proteome</keyword>
<dbReference type="GO" id="GO:0003677">
    <property type="term" value="F:DNA binding"/>
    <property type="evidence" value="ECO:0007669"/>
    <property type="project" value="UniProtKB-KW"/>
</dbReference>
<gene>
    <name evidence="5" type="ORF">ADA01nite_40870</name>
</gene>
<keyword evidence="3" id="KW-0175">Coiled coil</keyword>
<dbReference type="PANTHER" id="PTHR30461">
    <property type="entry name" value="DNA-INVERTASE FROM LAMBDOID PROPHAGE"/>
    <property type="match status" value="1"/>
</dbReference>
<evidence type="ECO:0000256" key="1">
    <source>
        <dbReference type="ARBA" id="ARBA00023125"/>
    </source>
</evidence>
<sequence>MKLNISPKTTAVYMRVSTHAQNEEMQRAAAMSYINTHKIPMESVKFYSDHGVSASKLTLLQRKDLMNMLDDIQNGKVNRLICYSRDRLARNTFEYMKILHTFKEHDVEVIYVATNSIPFQANNIVLEALLSMFTQQEAMTIQMRKSDSHKLFPVHIFGYERLKEGNKIEYKLKLEIRNQLTDFFMDCSEVDSPEQLISTLAKYKSLLKRNGDKLLKMLRNPFYAAHHKNSSGYHALHYVEPLISLGIYQLIEQKLLRFRKEIECAFKPVTNDAYIVPYCHCGSIMKLRKIENEAYYSCSHKHKKNQISVAELNQATKEKIKEITQSLSPSLIESKCLNYISRLRKQMVQKRGIIERKINALCLNIAMNHSPLHGSISFSRPYEELQFMKKQQEELKETERNLEQLQQEISQITNVVVQQVQEQLLSENQLRMLCNSLIKNVCVSNEEVIFEIYFKDFMRHGVCPGKEIQYACK</sequence>
<keyword evidence="1" id="KW-0238">DNA-binding</keyword>
<accession>A0A511VCJ9</accession>
<dbReference type="InterPro" id="IPR006119">
    <property type="entry name" value="Resolv_N"/>
</dbReference>
<protein>
    <recommendedName>
        <fullName evidence="4">Resolvase/invertase-type recombinase catalytic domain-containing protein</fullName>
    </recommendedName>
</protein>
<evidence type="ECO:0000259" key="4">
    <source>
        <dbReference type="PROSITE" id="PS51736"/>
    </source>
</evidence>
<reference evidence="5 6" key="1">
    <citation type="submission" date="2019-07" db="EMBL/GenBank/DDBJ databases">
        <title>Whole genome shotgun sequence of Aneurinibacillus danicus NBRC 102444.</title>
        <authorList>
            <person name="Hosoyama A."/>
            <person name="Uohara A."/>
            <person name="Ohji S."/>
            <person name="Ichikawa N."/>
        </authorList>
    </citation>
    <scope>NUCLEOTIDE SEQUENCE [LARGE SCALE GENOMIC DNA]</scope>
    <source>
        <strain evidence="5 6">NBRC 102444</strain>
    </source>
</reference>
<dbReference type="SUPFAM" id="SSF53041">
    <property type="entry name" value="Resolvase-like"/>
    <property type="match status" value="1"/>
</dbReference>